<protein>
    <submittedName>
        <fullName evidence="1">GAF domain-containing protein</fullName>
    </submittedName>
</protein>
<reference evidence="1 2" key="1">
    <citation type="submission" date="2023-04" db="EMBL/GenBank/DDBJ databases">
        <title>YMD61, complete Genome.</title>
        <authorList>
            <person name="Zhang J."/>
        </authorList>
    </citation>
    <scope>NUCLEOTIDE SEQUENCE [LARGE SCALE GENOMIC DNA]</scope>
    <source>
        <strain evidence="1 2">YMD61</strain>
    </source>
</reference>
<organism evidence="1 2">
    <name type="scientific">Fuscovulum ytuae</name>
    <dbReference type="NCBI Taxonomy" id="3042299"/>
    <lineage>
        <taxon>Bacteria</taxon>
        <taxon>Pseudomonadati</taxon>
        <taxon>Pseudomonadota</taxon>
        <taxon>Alphaproteobacteria</taxon>
        <taxon>Rhodobacterales</taxon>
        <taxon>Paracoccaceae</taxon>
        <taxon>Fuscovulum</taxon>
    </lineage>
</organism>
<proteinExistence type="predicted"/>
<evidence type="ECO:0000313" key="1">
    <source>
        <dbReference type="EMBL" id="WGV14887.1"/>
    </source>
</evidence>
<dbReference type="SUPFAM" id="SSF55781">
    <property type="entry name" value="GAF domain-like"/>
    <property type="match status" value="1"/>
</dbReference>
<sequence length="419" mass="45607">MAVAHLYGLKPVEREAPRAPRMFVEPADFAAVAELARSIAGCERACIRLEDDETGEMRLAFFPGLPGVEDLPAALLPNGRGLTVLDDMPASRELAEAGLPELAFWAGFALKSQGGRVLGVLGLMDSAPRSLNDVTVQQLVQLSGILSLGIGMAASVIRVLARQTLGVIEDVTELEEGAASPALRGLMRYATGRLPANDEAMAMRITGLAEMVDGTLLLTETAKSILFTHGFRLSSSELVEPEAEEEVATSAAPKEFQAMARLRIGEVHHDIARDDETDKFAFRITGSDADWVLLDNGLEQGWPEMAAEIIKRTRNATFDYVRMHMIHRRDAPMPQGEYRYDLYGIEWCVRGTPEAAEARGEDGVWRGFDASSASPDNPRDFSALAAFAAIPDLETRIGEDVHEWSKRIAAGSEITPVFN</sequence>
<accession>A0ABY8Q2R2</accession>
<dbReference type="EMBL" id="CP124535">
    <property type="protein sequence ID" value="WGV14887.1"/>
    <property type="molecule type" value="Genomic_DNA"/>
</dbReference>
<dbReference type="RefSeq" id="WP_281464018.1">
    <property type="nucleotide sequence ID" value="NZ_CP124535.1"/>
</dbReference>
<name>A0ABY8Q2R2_9RHOB</name>
<dbReference type="Proteomes" id="UP001230978">
    <property type="component" value="Chromosome"/>
</dbReference>
<dbReference type="InterPro" id="IPR029016">
    <property type="entry name" value="GAF-like_dom_sf"/>
</dbReference>
<gene>
    <name evidence="1" type="ORF">QF092_11385</name>
</gene>
<keyword evidence="2" id="KW-1185">Reference proteome</keyword>
<evidence type="ECO:0000313" key="2">
    <source>
        <dbReference type="Proteomes" id="UP001230978"/>
    </source>
</evidence>
<dbReference type="Gene3D" id="3.30.450.40">
    <property type="match status" value="1"/>
</dbReference>